<keyword evidence="7" id="KW-1185">Reference proteome</keyword>
<keyword evidence="2 4" id="KW-0863">Zinc-finger</keyword>
<evidence type="ECO:0000313" key="7">
    <source>
        <dbReference type="Proteomes" id="UP000054270"/>
    </source>
</evidence>
<dbReference type="OMA" id="WICTIEE"/>
<dbReference type="InterPro" id="IPR002893">
    <property type="entry name" value="Znf_MYND"/>
</dbReference>
<evidence type="ECO:0000256" key="1">
    <source>
        <dbReference type="ARBA" id="ARBA00022723"/>
    </source>
</evidence>
<gene>
    <name evidence="6" type="ORF">HYPSUDRAFT_207415</name>
</gene>
<protein>
    <recommendedName>
        <fullName evidence="5">MYND-type domain-containing protein</fullName>
    </recommendedName>
</protein>
<accession>A0A0D2NA45</accession>
<evidence type="ECO:0000256" key="3">
    <source>
        <dbReference type="ARBA" id="ARBA00022833"/>
    </source>
</evidence>
<keyword evidence="3" id="KW-0862">Zinc</keyword>
<organism evidence="6 7">
    <name type="scientific">Hypholoma sublateritium (strain FD-334 SS-4)</name>
    <dbReference type="NCBI Taxonomy" id="945553"/>
    <lineage>
        <taxon>Eukaryota</taxon>
        <taxon>Fungi</taxon>
        <taxon>Dikarya</taxon>
        <taxon>Basidiomycota</taxon>
        <taxon>Agaricomycotina</taxon>
        <taxon>Agaricomycetes</taxon>
        <taxon>Agaricomycetidae</taxon>
        <taxon>Agaricales</taxon>
        <taxon>Agaricineae</taxon>
        <taxon>Strophariaceae</taxon>
        <taxon>Hypholoma</taxon>
    </lineage>
</organism>
<dbReference type="AlphaFoldDB" id="A0A0D2NA45"/>
<dbReference type="STRING" id="945553.A0A0D2NA45"/>
<dbReference type="Pfam" id="PF01753">
    <property type="entry name" value="zf-MYND"/>
    <property type="match status" value="1"/>
</dbReference>
<dbReference type="PROSITE" id="PS50865">
    <property type="entry name" value="ZF_MYND_2"/>
    <property type="match status" value="1"/>
</dbReference>
<reference evidence="7" key="1">
    <citation type="submission" date="2014-04" db="EMBL/GenBank/DDBJ databases">
        <title>Evolutionary Origins and Diversification of the Mycorrhizal Mutualists.</title>
        <authorList>
            <consortium name="DOE Joint Genome Institute"/>
            <consortium name="Mycorrhizal Genomics Consortium"/>
            <person name="Kohler A."/>
            <person name="Kuo A."/>
            <person name="Nagy L.G."/>
            <person name="Floudas D."/>
            <person name="Copeland A."/>
            <person name="Barry K.W."/>
            <person name="Cichocki N."/>
            <person name="Veneault-Fourrey C."/>
            <person name="LaButti K."/>
            <person name="Lindquist E.A."/>
            <person name="Lipzen A."/>
            <person name="Lundell T."/>
            <person name="Morin E."/>
            <person name="Murat C."/>
            <person name="Riley R."/>
            <person name="Ohm R."/>
            <person name="Sun H."/>
            <person name="Tunlid A."/>
            <person name="Henrissat B."/>
            <person name="Grigoriev I.V."/>
            <person name="Hibbett D.S."/>
            <person name="Martin F."/>
        </authorList>
    </citation>
    <scope>NUCLEOTIDE SEQUENCE [LARGE SCALE GENOMIC DNA]</scope>
    <source>
        <strain evidence="7">FD-334 SS-4</strain>
    </source>
</reference>
<evidence type="ECO:0000259" key="5">
    <source>
        <dbReference type="PROSITE" id="PS50865"/>
    </source>
</evidence>
<proteinExistence type="predicted"/>
<keyword evidence="1" id="KW-0479">Metal-binding</keyword>
<evidence type="ECO:0000256" key="4">
    <source>
        <dbReference type="PROSITE-ProRule" id="PRU00134"/>
    </source>
</evidence>
<evidence type="ECO:0000256" key="2">
    <source>
        <dbReference type="ARBA" id="ARBA00022771"/>
    </source>
</evidence>
<dbReference type="Gene3D" id="6.10.140.2220">
    <property type="match status" value="1"/>
</dbReference>
<evidence type="ECO:0000313" key="6">
    <source>
        <dbReference type="EMBL" id="KJA16004.1"/>
    </source>
</evidence>
<dbReference type="Proteomes" id="UP000054270">
    <property type="component" value="Unassembled WGS sequence"/>
</dbReference>
<dbReference type="SUPFAM" id="SSF144232">
    <property type="entry name" value="HIT/MYND zinc finger-like"/>
    <property type="match status" value="1"/>
</dbReference>
<dbReference type="OrthoDB" id="432970at2759"/>
<dbReference type="EMBL" id="KN817630">
    <property type="protein sequence ID" value="KJA16004.1"/>
    <property type="molecule type" value="Genomic_DNA"/>
</dbReference>
<sequence>MALADVRVQWYADKETWGWLDSREKQHDIEPRKTFQLMTLAGLMFPLLILRNMHDCGGADIPIVVTNLKSEDLDRALDYWVELSKGGLSIAEQREKFYEMDNSWCLNVKPCFLQVDLLVRALLSDPATEYVPRFIVFMSTAPNVKARALFTDPSYCLPKILSESYPTGCGGRNCEDKDCGFFDFSACRSLAPKSKIVRQDKFPKGVARCNLWICTIEEPAGFTGHSKFKTCQRCAEVLYCSKEHQKIDWKLHRRVCEARPA</sequence>
<dbReference type="GO" id="GO:0008270">
    <property type="term" value="F:zinc ion binding"/>
    <property type="evidence" value="ECO:0007669"/>
    <property type="project" value="UniProtKB-KW"/>
</dbReference>
<feature type="domain" description="MYND-type" evidence="5">
    <location>
        <begin position="211"/>
        <end position="256"/>
    </location>
</feature>
<name>A0A0D2NA45_HYPSF</name>